<protein>
    <submittedName>
        <fullName evidence="2">Uncharacterized protein</fullName>
    </submittedName>
</protein>
<feature type="compositionally biased region" description="Low complexity" evidence="1">
    <location>
        <begin position="343"/>
        <end position="353"/>
    </location>
</feature>
<feature type="region of interest" description="Disordered" evidence="1">
    <location>
        <begin position="1"/>
        <end position="88"/>
    </location>
</feature>
<evidence type="ECO:0000256" key="1">
    <source>
        <dbReference type="SAM" id="MobiDB-lite"/>
    </source>
</evidence>
<evidence type="ECO:0000313" key="2">
    <source>
        <dbReference type="EMBL" id="SPO05984.1"/>
    </source>
</evidence>
<feature type="region of interest" description="Disordered" evidence="1">
    <location>
        <begin position="106"/>
        <end position="358"/>
    </location>
</feature>
<feature type="region of interest" description="Disordered" evidence="1">
    <location>
        <begin position="371"/>
        <end position="476"/>
    </location>
</feature>
<feature type="compositionally biased region" description="Low complexity" evidence="1">
    <location>
        <begin position="195"/>
        <end position="226"/>
    </location>
</feature>
<feature type="compositionally biased region" description="Low complexity" evidence="1">
    <location>
        <begin position="171"/>
        <end position="188"/>
    </location>
</feature>
<sequence>MSILSFFKRGRRQAKENPKKQAEERRNEDPKPVYRHAPTHAAADALAGTPHTWRPEDRARILEESRRKSALAMGSVETTEPNSGMPRASSRLSTVMYLTDHANPMVATQRPQPSQGRQSHGMSTGAADSPPEQPFTLEAPRPRMSTLKGKDAARVASLVSSGTPPERARRGNGSAASSSLSITSQGISETKRPAHSASASGSTTSSPTTAVMGTAAATTPAEAIQAQKDDHSRSRSLTGTHRLYPGRQRRLSDASVEKALSGTPKQKQPSNPPRDSRPPPSTRGFSSIPPVPSLPALSSHISSSHAAQPHSNVASSNSSLASIESAASSPRAMSFNKRQTPNSSVSSTGSSDSYRAARPASIVPSAANEFVFPFGNDSTSDATVKRPSTATTVAPNPEARPRTETSPPVTLKPVLRGPEDRGHPGPDAESRRAVNSRPKNYYPPKVTRFAEPHEPGVVKDVGPPPPPRFVRPAGWPMRRFSQSSGLSFDEMVGPEPKPIITPEMEALQANGKRKLTKPKPSDLSKKSRWSIGMSRSAAATKV</sequence>
<dbReference type="Proteomes" id="UP001187682">
    <property type="component" value="Unassembled WGS sequence"/>
</dbReference>
<gene>
    <name evidence="2" type="ORF">DNG_08673</name>
</gene>
<feature type="compositionally biased region" description="Basic and acidic residues" evidence="1">
    <location>
        <begin position="13"/>
        <end position="32"/>
    </location>
</feature>
<feature type="compositionally biased region" description="Basic and acidic residues" evidence="1">
    <location>
        <begin position="448"/>
        <end position="457"/>
    </location>
</feature>
<feature type="compositionally biased region" description="Low complexity" evidence="1">
    <location>
        <begin position="39"/>
        <end position="52"/>
    </location>
</feature>
<name>A0AAE8SYL1_9PEZI</name>
<keyword evidence="3" id="KW-1185">Reference proteome</keyword>
<proteinExistence type="predicted"/>
<feature type="compositionally biased region" description="Basic and acidic residues" evidence="1">
    <location>
        <begin position="417"/>
        <end position="432"/>
    </location>
</feature>
<dbReference type="AlphaFoldDB" id="A0AAE8SYL1"/>
<accession>A0AAE8SYL1</accession>
<feature type="compositionally biased region" description="Low complexity" evidence="1">
    <location>
        <begin position="294"/>
        <end position="329"/>
    </location>
</feature>
<feature type="compositionally biased region" description="Basic and acidic residues" evidence="1">
    <location>
        <begin position="53"/>
        <end position="67"/>
    </location>
</feature>
<feature type="region of interest" description="Disordered" evidence="1">
    <location>
        <begin position="510"/>
        <end position="542"/>
    </location>
</feature>
<organism evidence="2 3">
    <name type="scientific">Cephalotrichum gorgonifer</name>
    <dbReference type="NCBI Taxonomy" id="2041049"/>
    <lineage>
        <taxon>Eukaryota</taxon>
        <taxon>Fungi</taxon>
        <taxon>Dikarya</taxon>
        <taxon>Ascomycota</taxon>
        <taxon>Pezizomycotina</taxon>
        <taxon>Sordariomycetes</taxon>
        <taxon>Hypocreomycetidae</taxon>
        <taxon>Microascales</taxon>
        <taxon>Microascaceae</taxon>
        <taxon>Cephalotrichum</taxon>
    </lineage>
</organism>
<dbReference type="EMBL" id="ONZQ02000014">
    <property type="protein sequence ID" value="SPO05984.1"/>
    <property type="molecule type" value="Genomic_DNA"/>
</dbReference>
<evidence type="ECO:0000313" key="3">
    <source>
        <dbReference type="Proteomes" id="UP001187682"/>
    </source>
</evidence>
<reference evidence="2" key="1">
    <citation type="submission" date="2018-03" db="EMBL/GenBank/DDBJ databases">
        <authorList>
            <person name="Guldener U."/>
        </authorList>
    </citation>
    <scope>NUCLEOTIDE SEQUENCE</scope>
</reference>
<feature type="compositionally biased region" description="Polar residues" evidence="1">
    <location>
        <begin position="109"/>
        <end position="122"/>
    </location>
</feature>
<feature type="compositionally biased region" description="Polar residues" evidence="1">
    <location>
        <begin position="376"/>
        <end position="394"/>
    </location>
</feature>
<comment type="caution">
    <text evidence="2">The sequence shown here is derived from an EMBL/GenBank/DDBJ whole genome shotgun (WGS) entry which is preliminary data.</text>
</comment>